<gene>
    <name evidence="1" type="ORF">L195_g061042</name>
</gene>
<sequence>FSPVFSAENGNSVLTNKLVNTESPTHPHTPVIMISPNRRLGVPSYQWGSKSLHSVAAADASSDS</sequence>
<feature type="non-terminal residue" evidence="1">
    <location>
        <position position="1"/>
    </location>
</feature>
<reference evidence="1 2" key="2">
    <citation type="journal article" date="2017" name="Front. Plant Sci.">
        <title>Gene Classification and Mining of Molecular Markers Useful in Red Clover (Trifolium pratense) Breeding.</title>
        <authorList>
            <person name="Istvanek J."/>
            <person name="Dluhosova J."/>
            <person name="Dluhos P."/>
            <person name="Patkova L."/>
            <person name="Nedelnik J."/>
            <person name="Repkova J."/>
        </authorList>
    </citation>
    <scope>NUCLEOTIDE SEQUENCE [LARGE SCALE GENOMIC DNA]</scope>
    <source>
        <strain evidence="2">cv. Tatra</strain>
        <tissue evidence="1">Young leaves</tissue>
    </source>
</reference>
<dbReference type="EMBL" id="ASHM01146382">
    <property type="protein sequence ID" value="PNX62211.1"/>
    <property type="molecule type" value="Genomic_DNA"/>
</dbReference>
<accession>A0A2K3K7F8</accession>
<proteinExistence type="predicted"/>
<name>A0A2K3K7F8_TRIPR</name>
<dbReference type="Proteomes" id="UP000236291">
    <property type="component" value="Unassembled WGS sequence"/>
</dbReference>
<protein>
    <submittedName>
        <fullName evidence="1">Uncharacterized protein</fullName>
    </submittedName>
</protein>
<evidence type="ECO:0000313" key="1">
    <source>
        <dbReference type="EMBL" id="PNX62211.1"/>
    </source>
</evidence>
<evidence type="ECO:0000313" key="2">
    <source>
        <dbReference type="Proteomes" id="UP000236291"/>
    </source>
</evidence>
<dbReference type="AlphaFoldDB" id="A0A2K3K7F8"/>
<reference evidence="1 2" key="1">
    <citation type="journal article" date="2014" name="Am. J. Bot.">
        <title>Genome assembly and annotation for red clover (Trifolium pratense; Fabaceae).</title>
        <authorList>
            <person name="Istvanek J."/>
            <person name="Jaros M."/>
            <person name="Krenek A."/>
            <person name="Repkova J."/>
        </authorList>
    </citation>
    <scope>NUCLEOTIDE SEQUENCE [LARGE SCALE GENOMIC DNA]</scope>
    <source>
        <strain evidence="2">cv. Tatra</strain>
        <tissue evidence="1">Young leaves</tissue>
    </source>
</reference>
<comment type="caution">
    <text evidence="1">The sequence shown here is derived from an EMBL/GenBank/DDBJ whole genome shotgun (WGS) entry which is preliminary data.</text>
</comment>
<organism evidence="1 2">
    <name type="scientific">Trifolium pratense</name>
    <name type="common">Red clover</name>
    <dbReference type="NCBI Taxonomy" id="57577"/>
    <lineage>
        <taxon>Eukaryota</taxon>
        <taxon>Viridiplantae</taxon>
        <taxon>Streptophyta</taxon>
        <taxon>Embryophyta</taxon>
        <taxon>Tracheophyta</taxon>
        <taxon>Spermatophyta</taxon>
        <taxon>Magnoliopsida</taxon>
        <taxon>eudicotyledons</taxon>
        <taxon>Gunneridae</taxon>
        <taxon>Pentapetalae</taxon>
        <taxon>rosids</taxon>
        <taxon>fabids</taxon>
        <taxon>Fabales</taxon>
        <taxon>Fabaceae</taxon>
        <taxon>Papilionoideae</taxon>
        <taxon>50 kb inversion clade</taxon>
        <taxon>NPAAA clade</taxon>
        <taxon>Hologalegina</taxon>
        <taxon>IRL clade</taxon>
        <taxon>Trifolieae</taxon>
        <taxon>Trifolium</taxon>
    </lineage>
</organism>